<keyword evidence="3" id="KW-1185">Reference proteome</keyword>
<feature type="transmembrane region" description="Helical" evidence="1">
    <location>
        <begin position="34"/>
        <end position="51"/>
    </location>
</feature>
<evidence type="ECO:0000313" key="3">
    <source>
        <dbReference type="Proteomes" id="UP000011747"/>
    </source>
</evidence>
<dbReference type="EMBL" id="ACWF01000087">
    <property type="protein sequence ID" value="EHL78187.1"/>
    <property type="molecule type" value="Genomic_DNA"/>
</dbReference>
<protein>
    <submittedName>
        <fullName evidence="2">Uncharacterized protein</fullName>
    </submittedName>
</protein>
<organism evidence="2 3">
    <name type="scientific">Bacillus smithii 7_3_47FAA</name>
    <dbReference type="NCBI Taxonomy" id="665952"/>
    <lineage>
        <taxon>Bacteria</taxon>
        <taxon>Bacillati</taxon>
        <taxon>Bacillota</taxon>
        <taxon>Bacilli</taxon>
        <taxon>Bacillales</taxon>
        <taxon>Bacillaceae</taxon>
        <taxon>Bacillus</taxon>
    </lineage>
</organism>
<dbReference type="Proteomes" id="UP000011747">
    <property type="component" value="Unassembled WGS sequence"/>
</dbReference>
<dbReference type="HOGENOM" id="CLU_193527_0_0_9"/>
<proteinExistence type="predicted"/>
<dbReference type="RefSeq" id="WP_003353989.1">
    <property type="nucleotide sequence ID" value="NZ_JH414751.1"/>
</dbReference>
<accession>G9QKW7</accession>
<feature type="transmembrane region" description="Helical" evidence="1">
    <location>
        <begin position="63"/>
        <end position="81"/>
    </location>
</feature>
<keyword evidence="1" id="KW-0472">Membrane</keyword>
<gene>
    <name evidence="2" type="ORF">HMPREF1015_01806</name>
</gene>
<reference evidence="2 3" key="1">
    <citation type="submission" date="2011-09" db="EMBL/GenBank/DDBJ databases">
        <title>The Genome Sequence of Bacillus smithii 7_3_47FAA.</title>
        <authorList>
            <consortium name="The Broad Institute Genome Sequencing Platform"/>
            <person name="Earl A."/>
            <person name="Ward D."/>
            <person name="Feldgarden M."/>
            <person name="Gevers D."/>
            <person name="Daigneault M."/>
            <person name="Strauss J."/>
            <person name="Allen-Vercoe E."/>
            <person name="Young S.K."/>
            <person name="Zeng Q."/>
            <person name="Gargeya S."/>
            <person name="Fitzgerald M."/>
            <person name="Haas B."/>
            <person name="Abouelleil A."/>
            <person name="Alvarado L."/>
            <person name="Arachchi H.M."/>
            <person name="Berlin A."/>
            <person name="Brown A."/>
            <person name="Chapman S.B."/>
            <person name="Chen Z."/>
            <person name="Dunbar C."/>
            <person name="Freedman E."/>
            <person name="Gearin G."/>
            <person name="Goldberg J."/>
            <person name="Griggs A."/>
            <person name="Gujja S."/>
            <person name="Heiman D."/>
            <person name="Howarth C."/>
            <person name="Larson L."/>
            <person name="Lui A."/>
            <person name="MacDonald P.J.P."/>
            <person name="Montmayeur A."/>
            <person name="Murphy C."/>
            <person name="Neiman D."/>
            <person name="Pearson M."/>
            <person name="Priest M."/>
            <person name="Roberts A."/>
            <person name="Saif S."/>
            <person name="Shea T."/>
            <person name="Shenoy N."/>
            <person name="Sisk P."/>
            <person name="Stolte C."/>
            <person name="Sykes S."/>
            <person name="Wortman J."/>
            <person name="Nusbaum C."/>
            <person name="Birren B."/>
        </authorList>
    </citation>
    <scope>NUCLEOTIDE SEQUENCE [LARGE SCALE GENOMIC DNA]</scope>
    <source>
        <strain evidence="2 3">7_3_47FAA</strain>
    </source>
</reference>
<name>G9QKW7_9BACI</name>
<evidence type="ECO:0000313" key="2">
    <source>
        <dbReference type="EMBL" id="EHL78187.1"/>
    </source>
</evidence>
<keyword evidence="1" id="KW-0812">Transmembrane</keyword>
<keyword evidence="1" id="KW-1133">Transmembrane helix</keyword>
<comment type="caution">
    <text evidence="2">The sequence shown here is derived from an EMBL/GenBank/DDBJ whole genome shotgun (WGS) entry which is preliminary data.</text>
</comment>
<dbReference type="AlphaFoldDB" id="G9QKW7"/>
<evidence type="ECO:0000256" key="1">
    <source>
        <dbReference type="SAM" id="Phobius"/>
    </source>
</evidence>
<dbReference type="PATRIC" id="fig|665952.3.peg.1676"/>
<sequence length="83" mass="9292">MDRAGCCAKKFLETIKERGDEIVKDAERSLSKNIVLAILDTVTLGIPIYAVNFIMRPKKTLKISFIVIPVVSIIAWLLASWSE</sequence>